<gene>
    <name evidence="1" type="ORF">DFH07DRAFT_939261</name>
</gene>
<sequence>MTSSSSSETKAAGQILGVPNTKTAKQVPRELLDLICGQLRLEDPVEKRTIAQFGLVCKNWLPSSQYRLFSIMELNDSTTESFLRDAEGSVQPLPSFIRSLRLTSFNPSTLQALKSFANVSAFALSHCRISLGDLLQAISSFPALESLAITTVVLWHDNLVKVYQFPARWRTLILDLDPTKSERFFQTILLLDTPPVFSEFLSVPGWYPKERSFLGKYLCYVGDRLQRLQLKSPNQEVFEPADRSGLQYSTGLRQPELLCDHASDVPAKVARSLSLLPSNTPTAVTLILCKPVYSAALQWQMLDSALAAGELPSVAAFVVETTEKYNFERIPIHMPS</sequence>
<accession>A0AAD7JHQ9</accession>
<comment type="caution">
    <text evidence="1">The sequence shown here is derived from an EMBL/GenBank/DDBJ whole genome shotgun (WGS) entry which is preliminary data.</text>
</comment>
<protein>
    <submittedName>
        <fullName evidence="1">Uncharacterized protein</fullName>
    </submittedName>
</protein>
<proteinExistence type="predicted"/>
<feature type="non-terminal residue" evidence="1">
    <location>
        <position position="1"/>
    </location>
</feature>
<dbReference type="EMBL" id="JARJLG010000040">
    <property type="protein sequence ID" value="KAJ7763630.1"/>
    <property type="molecule type" value="Genomic_DNA"/>
</dbReference>
<evidence type="ECO:0000313" key="2">
    <source>
        <dbReference type="Proteomes" id="UP001215280"/>
    </source>
</evidence>
<name>A0AAD7JHQ9_9AGAR</name>
<organism evidence="1 2">
    <name type="scientific">Mycena maculata</name>
    <dbReference type="NCBI Taxonomy" id="230809"/>
    <lineage>
        <taxon>Eukaryota</taxon>
        <taxon>Fungi</taxon>
        <taxon>Dikarya</taxon>
        <taxon>Basidiomycota</taxon>
        <taxon>Agaricomycotina</taxon>
        <taxon>Agaricomycetes</taxon>
        <taxon>Agaricomycetidae</taxon>
        <taxon>Agaricales</taxon>
        <taxon>Marasmiineae</taxon>
        <taxon>Mycenaceae</taxon>
        <taxon>Mycena</taxon>
    </lineage>
</organism>
<evidence type="ECO:0000313" key="1">
    <source>
        <dbReference type="EMBL" id="KAJ7763630.1"/>
    </source>
</evidence>
<dbReference type="AlphaFoldDB" id="A0AAD7JHQ9"/>
<reference evidence="1" key="1">
    <citation type="submission" date="2023-03" db="EMBL/GenBank/DDBJ databases">
        <title>Massive genome expansion in bonnet fungi (Mycena s.s.) driven by repeated elements and novel gene families across ecological guilds.</title>
        <authorList>
            <consortium name="Lawrence Berkeley National Laboratory"/>
            <person name="Harder C.B."/>
            <person name="Miyauchi S."/>
            <person name="Viragh M."/>
            <person name="Kuo A."/>
            <person name="Thoen E."/>
            <person name="Andreopoulos B."/>
            <person name="Lu D."/>
            <person name="Skrede I."/>
            <person name="Drula E."/>
            <person name="Henrissat B."/>
            <person name="Morin E."/>
            <person name="Kohler A."/>
            <person name="Barry K."/>
            <person name="LaButti K."/>
            <person name="Morin E."/>
            <person name="Salamov A."/>
            <person name="Lipzen A."/>
            <person name="Mereny Z."/>
            <person name="Hegedus B."/>
            <person name="Baldrian P."/>
            <person name="Stursova M."/>
            <person name="Weitz H."/>
            <person name="Taylor A."/>
            <person name="Grigoriev I.V."/>
            <person name="Nagy L.G."/>
            <person name="Martin F."/>
            <person name="Kauserud H."/>
        </authorList>
    </citation>
    <scope>NUCLEOTIDE SEQUENCE</scope>
    <source>
        <strain evidence="1">CBHHK188m</strain>
    </source>
</reference>
<dbReference type="Proteomes" id="UP001215280">
    <property type="component" value="Unassembled WGS sequence"/>
</dbReference>
<keyword evidence="2" id="KW-1185">Reference proteome</keyword>